<feature type="region of interest" description="Disordered" evidence="1">
    <location>
        <begin position="1"/>
        <end position="35"/>
    </location>
</feature>
<protein>
    <submittedName>
        <fullName evidence="2">Uncharacterized protein</fullName>
    </submittedName>
</protein>
<feature type="compositionally biased region" description="Basic and acidic residues" evidence="1">
    <location>
        <begin position="24"/>
        <end position="35"/>
    </location>
</feature>
<dbReference type="OrthoDB" id="1684056at2"/>
<gene>
    <name evidence="2" type="ORF">SPTER_08340</name>
</gene>
<evidence type="ECO:0000313" key="3">
    <source>
        <dbReference type="Proteomes" id="UP000320776"/>
    </source>
</evidence>
<dbReference type="EMBL" id="CP036259">
    <property type="protein sequence ID" value="QDR79559.1"/>
    <property type="molecule type" value="Genomic_DNA"/>
</dbReference>
<dbReference type="Proteomes" id="UP000320776">
    <property type="component" value="Chromosome"/>
</dbReference>
<evidence type="ECO:0000256" key="1">
    <source>
        <dbReference type="SAM" id="MobiDB-lite"/>
    </source>
</evidence>
<reference evidence="2 3" key="1">
    <citation type="submission" date="2019-02" db="EMBL/GenBank/DDBJ databases">
        <title>Closed genome of Sporomusa termitida DSM 4440.</title>
        <authorList>
            <person name="Poehlein A."/>
            <person name="Daniel R."/>
        </authorList>
    </citation>
    <scope>NUCLEOTIDE SEQUENCE [LARGE SCALE GENOMIC DNA]</scope>
    <source>
        <strain evidence="2 3">DSM 4440</strain>
    </source>
</reference>
<name>A0A517DQB9_9FIRM</name>
<evidence type="ECO:0000313" key="2">
    <source>
        <dbReference type="EMBL" id="QDR79559.1"/>
    </source>
</evidence>
<accession>A0A517DQB9</accession>
<dbReference type="KEGG" id="sted:SPTER_08340"/>
<dbReference type="RefSeq" id="WP_144349184.1">
    <property type="nucleotide sequence ID" value="NZ_CP036259.1"/>
</dbReference>
<keyword evidence="3" id="KW-1185">Reference proteome</keyword>
<dbReference type="AlphaFoldDB" id="A0A517DQB9"/>
<organism evidence="2 3">
    <name type="scientific">Sporomusa termitida</name>
    <dbReference type="NCBI Taxonomy" id="2377"/>
    <lineage>
        <taxon>Bacteria</taxon>
        <taxon>Bacillati</taxon>
        <taxon>Bacillota</taxon>
        <taxon>Negativicutes</taxon>
        <taxon>Selenomonadales</taxon>
        <taxon>Sporomusaceae</taxon>
        <taxon>Sporomusa</taxon>
    </lineage>
</organism>
<proteinExistence type="predicted"/>
<sequence>MSDQLTVSSPAACPRPTSVLSAAPDRKPPEPGAEQEDRLILQSILNEAFNQYIFTRVDNILKLAGTNDAGYSKTVSKVGAILERLLALAGELEGQYPELLELVMDFESFTALESGQSAEIAYKQGLRDIGYIHQEFMAFLQQR</sequence>